<dbReference type="Proteomes" id="UP000560081">
    <property type="component" value="Unassembled WGS sequence"/>
</dbReference>
<dbReference type="AlphaFoldDB" id="A0A4Y8WXQ8"/>
<sequence>MSTPGSQAASPRRPLDGIVVADFSRVLAGPYATMLLADMGATVIKVESPNGDDTRLWMPPERDGIGTYYLSVNRNKSSIALDLADEQDLRTAYAILDRADVFVENFKPGGLARFGLDAESVRERWPRLIHATITGFGTAGGASMPGYDLLVQGMSGFMHVTGHPDADPQRAGVAIFDVVTGLHTAVGILAALLERQGSGDGLGQHVALNLLSSALSGLVNQTTGYAAAGDNPQRLGNDHPSLYPYGPFPTADQDLIICVGNDHQFARLVQTLGVPELAADPRFESVLLRNQNRDELRVLMVEALAAGTADHWFQRLQAVGVPCAPILDIAQGVQRADDLGLEPVVPVGAPGTRQVPLIRNPVSFSRTPVAYPKAPPHLDEDAADVRAWLEATPARRHDADRAADPEAVR</sequence>
<evidence type="ECO:0000313" key="2">
    <source>
        <dbReference type="EMBL" id="MBB4883821.1"/>
    </source>
</evidence>
<dbReference type="InterPro" id="IPR044855">
    <property type="entry name" value="CoA-Trfase_III_dom3_sf"/>
</dbReference>
<dbReference type="EMBL" id="JACHMC010000001">
    <property type="protein sequence ID" value="MBB4883821.1"/>
    <property type="molecule type" value="Genomic_DNA"/>
</dbReference>
<organism evidence="2 3">
    <name type="scientific">Micrococcus flavus</name>
    <dbReference type="NCBI Taxonomy" id="384602"/>
    <lineage>
        <taxon>Bacteria</taxon>
        <taxon>Bacillati</taxon>
        <taxon>Actinomycetota</taxon>
        <taxon>Actinomycetes</taxon>
        <taxon>Micrococcales</taxon>
        <taxon>Micrococcaceae</taxon>
        <taxon>Micrococcus</taxon>
    </lineage>
</organism>
<keyword evidence="1 2" id="KW-0808">Transferase</keyword>
<proteinExistence type="predicted"/>
<name>A0A4Y8WXQ8_9MICC</name>
<dbReference type="PANTHER" id="PTHR48207:SF3">
    <property type="entry name" value="SUCCINATE--HYDROXYMETHYLGLUTARATE COA-TRANSFERASE"/>
    <property type="match status" value="1"/>
</dbReference>
<comment type="caution">
    <text evidence="2">The sequence shown here is derived from an EMBL/GenBank/DDBJ whole genome shotgun (WGS) entry which is preliminary data.</text>
</comment>
<dbReference type="InterPro" id="IPR003673">
    <property type="entry name" value="CoA-Trfase_fam_III"/>
</dbReference>
<evidence type="ECO:0000256" key="1">
    <source>
        <dbReference type="ARBA" id="ARBA00022679"/>
    </source>
</evidence>
<keyword evidence="3" id="KW-1185">Reference proteome</keyword>
<reference evidence="2 3" key="1">
    <citation type="submission" date="2020-08" db="EMBL/GenBank/DDBJ databases">
        <title>Sequencing the genomes of 1000 actinobacteria strains.</title>
        <authorList>
            <person name="Klenk H.-P."/>
        </authorList>
    </citation>
    <scope>NUCLEOTIDE SEQUENCE [LARGE SCALE GENOMIC DNA]</scope>
    <source>
        <strain evidence="2 3">DSM 19079</strain>
    </source>
</reference>
<dbReference type="Gene3D" id="3.40.50.10540">
    <property type="entry name" value="Crotonobetainyl-coa:carnitine coa-transferase, domain 1"/>
    <property type="match status" value="1"/>
</dbReference>
<dbReference type="PANTHER" id="PTHR48207">
    <property type="entry name" value="SUCCINATE--HYDROXYMETHYLGLUTARATE COA-TRANSFERASE"/>
    <property type="match status" value="1"/>
</dbReference>
<protein>
    <submittedName>
        <fullName evidence="2">Crotonobetainyl-CoA:carnitine CoA-transferase CaiB-like acyl-CoA transferase</fullName>
    </submittedName>
</protein>
<dbReference type="Pfam" id="PF02515">
    <property type="entry name" value="CoA_transf_3"/>
    <property type="match status" value="1"/>
</dbReference>
<gene>
    <name evidence="2" type="ORF">BJ976_002172</name>
</gene>
<dbReference type="SUPFAM" id="SSF89796">
    <property type="entry name" value="CoA-transferase family III (CaiB/BaiF)"/>
    <property type="match status" value="1"/>
</dbReference>
<dbReference type="GO" id="GO:0008410">
    <property type="term" value="F:CoA-transferase activity"/>
    <property type="evidence" value="ECO:0007669"/>
    <property type="project" value="TreeGrafter"/>
</dbReference>
<dbReference type="InterPro" id="IPR050483">
    <property type="entry name" value="CoA-transferase_III_domain"/>
</dbReference>
<accession>A0A4Y8WXQ8</accession>
<dbReference type="Gene3D" id="3.30.1540.10">
    <property type="entry name" value="formyl-coa transferase, domain 3"/>
    <property type="match status" value="1"/>
</dbReference>
<dbReference type="OrthoDB" id="9797653at2"/>
<dbReference type="RefSeq" id="WP_135030555.1">
    <property type="nucleotide sequence ID" value="NZ_BMLA01000004.1"/>
</dbReference>
<evidence type="ECO:0000313" key="3">
    <source>
        <dbReference type="Proteomes" id="UP000560081"/>
    </source>
</evidence>
<dbReference type="InterPro" id="IPR023606">
    <property type="entry name" value="CoA-Trfase_III_dom_1_sf"/>
</dbReference>